<dbReference type="EMBL" id="JABDTM020000073">
    <property type="protein sequence ID" value="KAH0822727.1"/>
    <property type="molecule type" value="Genomic_DNA"/>
</dbReference>
<feature type="compositionally biased region" description="Low complexity" evidence="1">
    <location>
        <begin position="254"/>
        <end position="270"/>
    </location>
</feature>
<evidence type="ECO:0000256" key="1">
    <source>
        <dbReference type="SAM" id="MobiDB-lite"/>
    </source>
</evidence>
<evidence type="ECO:0000313" key="2">
    <source>
        <dbReference type="EMBL" id="KAH0822727.1"/>
    </source>
</evidence>
<dbReference type="InterPro" id="IPR005312">
    <property type="entry name" value="DUF1759"/>
</dbReference>
<dbReference type="AlphaFoldDB" id="A0A8J6LL97"/>
<dbReference type="Pfam" id="PF03564">
    <property type="entry name" value="DUF1759"/>
    <property type="match status" value="1"/>
</dbReference>
<feature type="region of interest" description="Disordered" evidence="1">
    <location>
        <begin position="251"/>
        <end position="270"/>
    </location>
</feature>
<evidence type="ECO:0000313" key="3">
    <source>
        <dbReference type="Proteomes" id="UP000719412"/>
    </source>
</evidence>
<protein>
    <submittedName>
        <fullName evidence="2">Uncharacterized protein</fullName>
    </submittedName>
</protein>
<sequence length="472" mass="52884">MGTFFVNVYVTPAPDVKTDGVNKDAALHRDSDNLSEENYPIAYNALVGRYENKRKLSYHYWNTLKQFPKLTSESASGLRKLSDKFKENRSALMALNLAESLEDFMWFQLLLEKLDPDTHKLFESDICILGPAEIAKFKQLADFIEGQCRVLDSLGKPREPASTTNSSRQVNTTSKEKSVFIVDSSPQNCALCTGEHVIYKCPEFTPKTSRQRFEIVKSRRICINCLRPANACNSKSSCHVSKERHHTMLHFEKSSASPTTPGAASSTLPSASSTTVAATSSSSSSAVDSSLTKAVIEVKDARRQFQRVRAVLDNCSQGSFIVQKCLRRLGLRFRPSKIRPRNKPDQSKTIRDKIPSITDLMGEPTNEEVLDSDTIRKQQGKEREDLARGAKDVDINPGDKVLIQNAIIPNKLTPRFDKQEYVVFRRQGNEITVVGDGKVLKRHVSHLRRLPTKTIVDSQTQPTEFQSSTPST</sequence>
<reference evidence="2" key="2">
    <citation type="submission" date="2021-08" db="EMBL/GenBank/DDBJ databases">
        <authorList>
            <person name="Eriksson T."/>
        </authorList>
    </citation>
    <scope>NUCLEOTIDE SEQUENCE</scope>
    <source>
        <strain evidence="2">Stoneville</strain>
        <tissue evidence="2">Whole head</tissue>
    </source>
</reference>
<organism evidence="2 3">
    <name type="scientific">Tenebrio molitor</name>
    <name type="common">Yellow mealworm beetle</name>
    <dbReference type="NCBI Taxonomy" id="7067"/>
    <lineage>
        <taxon>Eukaryota</taxon>
        <taxon>Metazoa</taxon>
        <taxon>Ecdysozoa</taxon>
        <taxon>Arthropoda</taxon>
        <taxon>Hexapoda</taxon>
        <taxon>Insecta</taxon>
        <taxon>Pterygota</taxon>
        <taxon>Neoptera</taxon>
        <taxon>Endopterygota</taxon>
        <taxon>Coleoptera</taxon>
        <taxon>Polyphaga</taxon>
        <taxon>Cucujiformia</taxon>
        <taxon>Tenebrionidae</taxon>
        <taxon>Tenebrio</taxon>
    </lineage>
</organism>
<name>A0A8J6LL97_TENMO</name>
<reference evidence="2" key="1">
    <citation type="journal article" date="2020" name="J Insects Food Feed">
        <title>The yellow mealworm (Tenebrio molitor) genome: a resource for the emerging insects as food and feed industry.</title>
        <authorList>
            <person name="Eriksson T."/>
            <person name="Andere A."/>
            <person name="Kelstrup H."/>
            <person name="Emery V."/>
            <person name="Picard C."/>
        </authorList>
    </citation>
    <scope>NUCLEOTIDE SEQUENCE</scope>
    <source>
        <strain evidence="2">Stoneville</strain>
        <tissue evidence="2">Whole head</tissue>
    </source>
</reference>
<gene>
    <name evidence="2" type="ORF">GEV33_000064</name>
</gene>
<accession>A0A8J6LL97</accession>
<comment type="caution">
    <text evidence="2">The sequence shown here is derived from an EMBL/GenBank/DDBJ whole genome shotgun (WGS) entry which is preliminary data.</text>
</comment>
<dbReference type="Proteomes" id="UP000719412">
    <property type="component" value="Unassembled WGS sequence"/>
</dbReference>
<proteinExistence type="predicted"/>
<dbReference type="PANTHER" id="PTHR47331:SF5">
    <property type="entry name" value="RIBONUCLEASE H"/>
    <property type="match status" value="1"/>
</dbReference>
<dbReference type="PANTHER" id="PTHR47331">
    <property type="entry name" value="PHD-TYPE DOMAIN-CONTAINING PROTEIN"/>
    <property type="match status" value="1"/>
</dbReference>
<keyword evidence="3" id="KW-1185">Reference proteome</keyword>